<dbReference type="InterPro" id="IPR047711">
    <property type="entry name" value="CBAH"/>
</dbReference>
<keyword evidence="12" id="KW-1185">Reference proteome</keyword>
<comment type="similarity">
    <text evidence="2">Belongs to the peptidase C59 family.</text>
</comment>
<dbReference type="RefSeq" id="WP_349143667.1">
    <property type="nucleotide sequence ID" value="NZ_JBBMFC010000003.1"/>
</dbReference>
<dbReference type="SUPFAM" id="SSF56235">
    <property type="entry name" value="N-terminal nucleophile aminohydrolases (Ntn hydrolases)"/>
    <property type="match status" value="1"/>
</dbReference>
<protein>
    <recommendedName>
        <fullName evidence="5">choloylglycine hydrolase</fullName>
        <ecNumber evidence="5">3.5.1.24</ecNumber>
    </recommendedName>
    <alternativeName>
        <fullName evidence="6">Bile salt hydrolase</fullName>
    </alternativeName>
    <alternativeName>
        <fullName evidence="7">Choloylglycine hydrolase</fullName>
    </alternativeName>
</protein>
<name>A0ABV1HZS8_9FIRM</name>
<dbReference type="Proteomes" id="UP001470288">
    <property type="component" value="Unassembled WGS sequence"/>
</dbReference>
<dbReference type="NCBIfam" id="NF038245">
    <property type="entry name" value="bile_salt_hydro"/>
    <property type="match status" value="1"/>
</dbReference>
<comment type="catalytic activity">
    <reaction evidence="9">
        <text>taurodeoxycholate + H2O = deoxycholate + taurine</text>
        <dbReference type="Rhea" id="RHEA:47556"/>
        <dbReference type="ChEBI" id="CHEBI:15377"/>
        <dbReference type="ChEBI" id="CHEBI:23614"/>
        <dbReference type="ChEBI" id="CHEBI:36261"/>
        <dbReference type="ChEBI" id="CHEBI:507393"/>
    </reaction>
    <physiologicalReaction direction="left-to-right" evidence="9">
        <dbReference type="Rhea" id="RHEA:47557"/>
    </physiologicalReaction>
</comment>
<evidence type="ECO:0000256" key="3">
    <source>
        <dbReference type="ARBA" id="ARBA00022801"/>
    </source>
</evidence>
<evidence type="ECO:0000256" key="7">
    <source>
        <dbReference type="ARBA" id="ARBA00044806"/>
    </source>
</evidence>
<dbReference type="CDD" id="cd00542">
    <property type="entry name" value="Ntn_PVA"/>
    <property type="match status" value="1"/>
</dbReference>
<dbReference type="EMBL" id="JBBMFC010000003">
    <property type="protein sequence ID" value="MEQ2577660.1"/>
    <property type="molecule type" value="Genomic_DNA"/>
</dbReference>
<keyword evidence="3 11" id="KW-0378">Hydrolase</keyword>
<evidence type="ECO:0000256" key="5">
    <source>
        <dbReference type="ARBA" id="ARBA00044769"/>
    </source>
</evidence>
<comment type="caution">
    <text evidence="11">The sequence shown here is derived from an EMBL/GenBank/DDBJ whole genome shotgun (WGS) entry which is preliminary data.</text>
</comment>
<evidence type="ECO:0000259" key="10">
    <source>
        <dbReference type="Pfam" id="PF02275"/>
    </source>
</evidence>
<dbReference type="InterPro" id="IPR052193">
    <property type="entry name" value="Peptidase_C59"/>
</dbReference>
<dbReference type="EC" id="3.5.1.24" evidence="5"/>
<gene>
    <name evidence="11" type="primary">bsh</name>
    <name evidence="11" type="ORF">WMO62_02235</name>
</gene>
<dbReference type="PANTHER" id="PTHR35527">
    <property type="entry name" value="CHOLOYLGLYCINE HYDROLASE"/>
    <property type="match status" value="1"/>
</dbReference>
<feature type="domain" description="Choloylglycine hydrolase/NAAA C-terminal" evidence="10">
    <location>
        <begin position="2"/>
        <end position="312"/>
    </location>
</feature>
<comment type="catalytic activity">
    <reaction evidence="8">
        <text>cholate + taurine = taurocholate + H2O</text>
        <dbReference type="Rhea" id="RHEA:47108"/>
        <dbReference type="ChEBI" id="CHEBI:15377"/>
        <dbReference type="ChEBI" id="CHEBI:29747"/>
        <dbReference type="ChEBI" id="CHEBI:36257"/>
        <dbReference type="ChEBI" id="CHEBI:507393"/>
    </reaction>
    <physiologicalReaction direction="right-to-left" evidence="8">
        <dbReference type="Rhea" id="RHEA:47110"/>
    </physiologicalReaction>
</comment>
<dbReference type="InterPro" id="IPR029132">
    <property type="entry name" value="CBAH/NAAA_C"/>
</dbReference>
<sequence length="324" mass="36344">MCTAATYQTKDFYMGRTLDYEFSYGEQIAIIPRNYPIKFHYAGTMEHHYACIGMAHVANGYPLYYDAANEKGLGMAGLNFVGNAAYADVDNEKENVAQYEFIPWILTQCATVEDAKKKLKEMNLTGIPFSAQLPTAQLHWIIADKDGCIVVESMADGLHVYDNPAGVLTNNPPFPQQMFLMNQYMNLSPKQPENLFSDKLPLTTYSRGMGALGLPGDLSSTSRFARVAFTRLNSRSEDTEKASVSQFFHILGSVDQQRGCCEVAEGKYEITIYTSCCNTTKGIYYYTTYENPQITAVNMHATDLNGTEVVSYPMLQDTEIRYQN</sequence>
<dbReference type="Gene3D" id="3.60.60.10">
    <property type="entry name" value="Penicillin V Acylase, Chain A"/>
    <property type="match status" value="1"/>
</dbReference>
<evidence type="ECO:0000256" key="8">
    <source>
        <dbReference type="ARBA" id="ARBA00047285"/>
    </source>
</evidence>
<comment type="pathway">
    <text evidence="1">Lipid metabolism; bile acid biosynthesis.</text>
</comment>
<dbReference type="InterPro" id="IPR029055">
    <property type="entry name" value="Ntn_hydrolases_N"/>
</dbReference>
<organism evidence="11 12">
    <name type="scientific">Hominiventricola aquisgranensis</name>
    <dbReference type="NCBI Taxonomy" id="3133164"/>
    <lineage>
        <taxon>Bacteria</taxon>
        <taxon>Bacillati</taxon>
        <taxon>Bacillota</taxon>
        <taxon>Clostridia</taxon>
        <taxon>Lachnospirales</taxon>
        <taxon>Lachnospiraceae</taxon>
        <taxon>Hominiventricola</taxon>
    </lineage>
</organism>
<evidence type="ECO:0000256" key="6">
    <source>
        <dbReference type="ARBA" id="ARBA00044804"/>
    </source>
</evidence>
<reference evidence="11 12" key="1">
    <citation type="submission" date="2024-03" db="EMBL/GenBank/DDBJ databases">
        <title>Human intestinal bacterial collection.</title>
        <authorList>
            <person name="Pauvert C."/>
            <person name="Hitch T.C.A."/>
            <person name="Clavel T."/>
        </authorList>
    </citation>
    <scope>NUCLEOTIDE SEQUENCE [LARGE SCALE GENOMIC DNA]</scope>
    <source>
        <strain evidence="11 12">CLA-AA-H78B</strain>
    </source>
</reference>
<evidence type="ECO:0000256" key="4">
    <source>
        <dbReference type="ARBA" id="ARBA00023098"/>
    </source>
</evidence>
<keyword evidence="4" id="KW-0443">Lipid metabolism</keyword>
<accession>A0ABV1HZS8</accession>
<evidence type="ECO:0000256" key="2">
    <source>
        <dbReference type="ARBA" id="ARBA00006625"/>
    </source>
</evidence>
<dbReference type="GO" id="GO:0045302">
    <property type="term" value="F:choloylglycine hydrolase activity"/>
    <property type="evidence" value="ECO:0007669"/>
    <property type="project" value="UniProtKB-EC"/>
</dbReference>
<evidence type="ECO:0000313" key="11">
    <source>
        <dbReference type="EMBL" id="MEQ2577660.1"/>
    </source>
</evidence>
<evidence type="ECO:0000256" key="9">
    <source>
        <dbReference type="ARBA" id="ARBA00048897"/>
    </source>
</evidence>
<dbReference type="PANTHER" id="PTHR35527:SF2">
    <property type="entry name" value="HYDROLASE"/>
    <property type="match status" value="1"/>
</dbReference>
<proteinExistence type="inferred from homology"/>
<evidence type="ECO:0000256" key="1">
    <source>
        <dbReference type="ARBA" id="ARBA00004860"/>
    </source>
</evidence>
<evidence type="ECO:0000313" key="12">
    <source>
        <dbReference type="Proteomes" id="UP001470288"/>
    </source>
</evidence>
<dbReference type="Pfam" id="PF02275">
    <property type="entry name" value="CBAH"/>
    <property type="match status" value="1"/>
</dbReference>